<evidence type="ECO:0000313" key="4">
    <source>
        <dbReference type="EMBL" id="KAG8628501.1"/>
    </source>
</evidence>
<keyword evidence="5" id="KW-1185">Reference proteome</keyword>
<dbReference type="Proteomes" id="UP000809789">
    <property type="component" value="Unassembled WGS sequence"/>
</dbReference>
<dbReference type="EMBL" id="JAESVG020000004">
    <property type="protein sequence ID" value="KAG8628501.1"/>
    <property type="molecule type" value="Genomic_DNA"/>
</dbReference>
<reference evidence="4" key="1">
    <citation type="submission" date="2021-07" db="EMBL/GenBank/DDBJ databases">
        <title>Elsinoe batatas strain:CRI-CJ2 Genome sequencing and assembly.</title>
        <authorList>
            <person name="Huang L."/>
        </authorList>
    </citation>
    <scope>NUCLEOTIDE SEQUENCE</scope>
    <source>
        <strain evidence="4">CRI-CJ2</strain>
    </source>
</reference>
<accession>A0A8K0PG23</accession>
<evidence type="ECO:0000259" key="3">
    <source>
        <dbReference type="Pfam" id="PF22807"/>
    </source>
</evidence>
<sequence>MLTLILLAVLPYLAAAQSSSSCGPAPSGSIRPSIASGYTYQVVATGLSDPRGLAFDLNGHLLVVESGRGRISAHRLNTDSNGCVSVTDSTDVTPDGLDLNHGIAVSKDSRTLYASNAGEAYSWEYNPDARTVNNRRTLVQNMTGSDHSTRTLELSRSAPGILIISFGSQSNYDALSVNIDTGSASVKAFNLTDLTSDQPYTYQTDGVLLGWGLRNEVGVAEHPTTGGIWGVENSADQMIRYGVDIHANNPAEELNFLGNISEMVSSDPNIGYQGPNYGYPWCFSAWDTADLPQNSGIEVGNQFAISPVDALGNRNQTDEFCANRTAARLVFQSHMAPLDIKFNNSASEAWIAFHGSWNSPDPVGYKMSYVRFNEQGEPVEPSTSTTAAIDIFANQDNSRCPGDCFRPATMAIDWLGRIFMSSDSSGEIYMVRRVEGSSGTTPGPPSTTGGSGSTPSPTGGVARVVPGWCLVAALSLAAVMAGM</sequence>
<evidence type="ECO:0000256" key="2">
    <source>
        <dbReference type="SAM" id="SignalP"/>
    </source>
</evidence>
<dbReference type="InterPro" id="IPR011041">
    <property type="entry name" value="Quinoprot_gluc/sorb_DH_b-prop"/>
</dbReference>
<protein>
    <recommendedName>
        <fullName evidence="3">Pyrroloquinoline quinone-dependent pyranose dehydrogenase beta-propeller domain-containing protein</fullName>
    </recommendedName>
</protein>
<gene>
    <name evidence="4" type="ORF">KVT40_004374</name>
</gene>
<proteinExistence type="predicted"/>
<evidence type="ECO:0000313" key="5">
    <source>
        <dbReference type="Proteomes" id="UP000809789"/>
    </source>
</evidence>
<name>A0A8K0PG23_9PEZI</name>
<dbReference type="SUPFAM" id="SSF50952">
    <property type="entry name" value="Soluble quinoprotein glucose dehydrogenase"/>
    <property type="match status" value="1"/>
</dbReference>
<feature type="chain" id="PRO_5035432453" description="Pyrroloquinoline quinone-dependent pyranose dehydrogenase beta-propeller domain-containing protein" evidence="2">
    <location>
        <begin position="17"/>
        <end position="483"/>
    </location>
</feature>
<dbReference type="AlphaFoldDB" id="A0A8K0PG23"/>
<comment type="caution">
    <text evidence="4">The sequence shown here is derived from an EMBL/GenBank/DDBJ whole genome shotgun (WGS) entry which is preliminary data.</text>
</comment>
<dbReference type="InterPro" id="IPR011042">
    <property type="entry name" value="6-blade_b-propeller_TolB-like"/>
</dbReference>
<dbReference type="OrthoDB" id="507128at2759"/>
<feature type="domain" description="Pyrroloquinoline quinone-dependent pyranose dehydrogenase beta-propeller" evidence="3">
    <location>
        <begin position="32"/>
        <end position="433"/>
    </location>
</feature>
<evidence type="ECO:0000256" key="1">
    <source>
        <dbReference type="SAM" id="MobiDB-lite"/>
    </source>
</evidence>
<dbReference type="InterPro" id="IPR054539">
    <property type="entry name" value="Beta-prop_PDH"/>
</dbReference>
<dbReference type="Gene3D" id="2.120.10.30">
    <property type="entry name" value="TolB, C-terminal domain"/>
    <property type="match status" value="1"/>
</dbReference>
<keyword evidence="2" id="KW-0732">Signal</keyword>
<feature type="signal peptide" evidence="2">
    <location>
        <begin position="1"/>
        <end position="16"/>
    </location>
</feature>
<feature type="region of interest" description="Disordered" evidence="1">
    <location>
        <begin position="435"/>
        <end position="458"/>
    </location>
</feature>
<dbReference type="Pfam" id="PF22807">
    <property type="entry name" value="TrAA12"/>
    <property type="match status" value="1"/>
</dbReference>
<organism evidence="4 5">
    <name type="scientific">Elsinoe batatas</name>
    <dbReference type="NCBI Taxonomy" id="2601811"/>
    <lineage>
        <taxon>Eukaryota</taxon>
        <taxon>Fungi</taxon>
        <taxon>Dikarya</taxon>
        <taxon>Ascomycota</taxon>
        <taxon>Pezizomycotina</taxon>
        <taxon>Dothideomycetes</taxon>
        <taxon>Dothideomycetidae</taxon>
        <taxon>Myriangiales</taxon>
        <taxon>Elsinoaceae</taxon>
        <taxon>Elsinoe</taxon>
    </lineage>
</organism>